<evidence type="ECO:0000256" key="13">
    <source>
        <dbReference type="ARBA" id="ARBA00022989"/>
    </source>
</evidence>
<evidence type="ECO:0000256" key="6">
    <source>
        <dbReference type="ARBA" id="ARBA00012487"/>
    </source>
</evidence>
<gene>
    <name evidence="25" type="ORF">MTBPR1_10272</name>
</gene>
<feature type="transmembrane region" description="Helical" evidence="24">
    <location>
        <begin position="137"/>
        <end position="159"/>
    </location>
</feature>
<comment type="subcellular location">
    <subcellularLocation>
        <location evidence="2">Cell membrane</location>
        <topology evidence="2">Multi-pass membrane protein</topology>
    </subcellularLocation>
</comment>
<feature type="transmembrane region" description="Helical" evidence="24">
    <location>
        <begin position="171"/>
        <end position="193"/>
    </location>
</feature>
<keyword evidence="12 25" id="KW-0548">Nucleotidyltransferase</keyword>
<proteinExistence type="inferred from homology"/>
<evidence type="ECO:0000256" key="5">
    <source>
        <dbReference type="ARBA" id="ARBA00010185"/>
    </source>
</evidence>
<evidence type="ECO:0000256" key="17">
    <source>
        <dbReference type="ARBA" id="ARBA00023264"/>
    </source>
</evidence>
<evidence type="ECO:0000256" key="22">
    <source>
        <dbReference type="ARBA" id="ARBA00032743"/>
    </source>
</evidence>
<comment type="pathway">
    <text evidence="3">Phospholipid metabolism; CDP-diacylglycerol biosynthesis; CDP-diacylglycerol from sn-glycerol 3-phosphate: step 3/3.</text>
</comment>
<feature type="transmembrane region" description="Helical" evidence="24">
    <location>
        <begin position="33"/>
        <end position="50"/>
    </location>
</feature>
<comment type="catalytic activity">
    <reaction evidence="1">
        <text>a 1,2-diacyl-sn-glycero-3-phosphate + CTP + H(+) = a CDP-1,2-diacyl-sn-glycerol + diphosphate</text>
        <dbReference type="Rhea" id="RHEA:16229"/>
        <dbReference type="ChEBI" id="CHEBI:15378"/>
        <dbReference type="ChEBI" id="CHEBI:33019"/>
        <dbReference type="ChEBI" id="CHEBI:37563"/>
        <dbReference type="ChEBI" id="CHEBI:58332"/>
        <dbReference type="ChEBI" id="CHEBI:58608"/>
        <dbReference type="EC" id="2.7.7.41"/>
    </reaction>
</comment>
<evidence type="ECO:0000256" key="18">
    <source>
        <dbReference type="ARBA" id="ARBA00029893"/>
    </source>
</evidence>
<keyword evidence="13 24" id="KW-1133">Transmembrane helix</keyword>
<sequence>MGKTLPSNFGLRVISAIVIAGPALAAIEFGTPFFNIFISLLGVLMAWEWSKLCLDEFKLSGFILAAFVGFIPWLPIIGLELLEAILIAPVFLALLFALNLSKEGRNFFAIGSLYLSLPIASFIFLRNTEEIGVQLVYWLALSVVATDTGGYGFGLTIGGPKLAPRISPKKTWAGLLGGMFSAFLVGLLLANLFDWQAPFIVGLISSCLAFIAQVGDLFESHAKRRFDVKDSSNIIPGHGGVLDRMDGMIAAGIAFAGLILATNGQILTWF</sequence>
<keyword evidence="14" id="KW-0443">Lipid metabolism</keyword>
<comment type="pathway">
    <text evidence="4">Lipid metabolism.</text>
</comment>
<evidence type="ECO:0000256" key="15">
    <source>
        <dbReference type="ARBA" id="ARBA00023136"/>
    </source>
</evidence>
<keyword evidence="15 24" id="KW-0472">Membrane</keyword>
<feature type="transmembrane region" description="Helical" evidence="24">
    <location>
        <begin position="199"/>
        <end position="218"/>
    </location>
</feature>
<dbReference type="PANTHER" id="PTHR46382">
    <property type="entry name" value="PHOSPHATIDATE CYTIDYLYLTRANSFERASE"/>
    <property type="match status" value="1"/>
</dbReference>
<feature type="transmembrane region" description="Helical" evidence="24">
    <location>
        <begin position="107"/>
        <end position="125"/>
    </location>
</feature>
<evidence type="ECO:0000256" key="23">
    <source>
        <dbReference type="ARBA" id="ARBA00033406"/>
    </source>
</evidence>
<evidence type="ECO:0000256" key="11">
    <source>
        <dbReference type="ARBA" id="ARBA00022692"/>
    </source>
</evidence>
<protein>
    <recommendedName>
        <fullName evidence="7">Phosphatidate cytidylyltransferase</fullName>
        <ecNumber evidence="6">2.7.7.41</ecNumber>
    </recommendedName>
    <alternativeName>
        <fullName evidence="20">CDP-DAG synthase</fullName>
    </alternativeName>
    <alternativeName>
        <fullName evidence="22">CDP-DG synthase</fullName>
    </alternativeName>
    <alternativeName>
        <fullName evidence="18">CDP-diacylglycerol synthase</fullName>
    </alternativeName>
    <alternativeName>
        <fullName evidence="21">CDP-diglyceride pyrophosphorylase</fullName>
    </alternativeName>
    <alternativeName>
        <fullName evidence="23">CDP-diglyceride synthase</fullName>
    </alternativeName>
    <alternativeName>
        <fullName evidence="19">CTP:phosphatidate cytidylyltransferase</fullName>
    </alternativeName>
</protein>
<evidence type="ECO:0000256" key="4">
    <source>
        <dbReference type="ARBA" id="ARBA00005189"/>
    </source>
</evidence>
<keyword evidence="10 25" id="KW-0808">Transferase</keyword>
<evidence type="ECO:0000256" key="10">
    <source>
        <dbReference type="ARBA" id="ARBA00022679"/>
    </source>
</evidence>
<keyword evidence="9" id="KW-0444">Lipid biosynthesis</keyword>
<evidence type="ECO:0000256" key="24">
    <source>
        <dbReference type="SAM" id="Phobius"/>
    </source>
</evidence>
<feature type="transmembrane region" description="Helical" evidence="24">
    <location>
        <begin position="81"/>
        <end position="100"/>
    </location>
</feature>
<evidence type="ECO:0000313" key="26">
    <source>
        <dbReference type="Proteomes" id="UP000231658"/>
    </source>
</evidence>
<feature type="transmembrane region" description="Helical" evidence="24">
    <location>
        <begin position="57"/>
        <end position="75"/>
    </location>
</feature>
<dbReference type="Proteomes" id="UP000231658">
    <property type="component" value="Unassembled WGS sequence"/>
</dbReference>
<dbReference type="PANTHER" id="PTHR46382:SF1">
    <property type="entry name" value="PHOSPHATIDATE CYTIDYLYLTRANSFERASE"/>
    <property type="match status" value="1"/>
</dbReference>
<dbReference type="RefSeq" id="WP_083222814.1">
    <property type="nucleotide sequence ID" value="NZ_FLYE01000001.1"/>
</dbReference>
<reference evidence="25 26" key="1">
    <citation type="submission" date="2016-07" db="EMBL/GenBank/DDBJ databases">
        <authorList>
            <person name="Lefevre C.T."/>
        </authorList>
    </citation>
    <scope>NUCLEOTIDE SEQUENCE [LARGE SCALE GENOMIC DNA]</scope>
    <source>
        <strain evidence="25">PR1</strain>
    </source>
</reference>
<evidence type="ECO:0000256" key="14">
    <source>
        <dbReference type="ARBA" id="ARBA00023098"/>
    </source>
</evidence>
<name>A0A1C3RCM6_9PROT</name>
<dbReference type="OrthoDB" id="9799199at2"/>
<keyword evidence="11 24" id="KW-0812">Transmembrane</keyword>
<evidence type="ECO:0000256" key="9">
    <source>
        <dbReference type="ARBA" id="ARBA00022516"/>
    </source>
</evidence>
<dbReference type="AlphaFoldDB" id="A0A1C3RCM6"/>
<organism evidence="25 26">
    <name type="scientific">Candidatus Terasakiella magnetica</name>
    <dbReference type="NCBI Taxonomy" id="1867952"/>
    <lineage>
        <taxon>Bacteria</taxon>
        <taxon>Pseudomonadati</taxon>
        <taxon>Pseudomonadota</taxon>
        <taxon>Alphaproteobacteria</taxon>
        <taxon>Rhodospirillales</taxon>
        <taxon>Terasakiellaceae</taxon>
        <taxon>Terasakiella</taxon>
    </lineage>
</organism>
<dbReference type="EMBL" id="FLYE01000001">
    <property type="protein sequence ID" value="SCA55025.1"/>
    <property type="molecule type" value="Genomic_DNA"/>
</dbReference>
<keyword evidence="8" id="KW-1003">Cell membrane</keyword>
<keyword evidence="26" id="KW-1185">Reference proteome</keyword>
<evidence type="ECO:0000256" key="20">
    <source>
        <dbReference type="ARBA" id="ARBA00032253"/>
    </source>
</evidence>
<dbReference type="EC" id="2.7.7.41" evidence="6"/>
<evidence type="ECO:0000256" key="2">
    <source>
        <dbReference type="ARBA" id="ARBA00004651"/>
    </source>
</evidence>
<evidence type="ECO:0000256" key="1">
    <source>
        <dbReference type="ARBA" id="ARBA00001698"/>
    </source>
</evidence>
<accession>A0A1C3RCM6</accession>
<evidence type="ECO:0000256" key="21">
    <source>
        <dbReference type="ARBA" id="ARBA00032396"/>
    </source>
</evidence>
<evidence type="ECO:0000256" key="3">
    <source>
        <dbReference type="ARBA" id="ARBA00005119"/>
    </source>
</evidence>
<evidence type="ECO:0000256" key="12">
    <source>
        <dbReference type="ARBA" id="ARBA00022695"/>
    </source>
</evidence>
<dbReference type="STRING" id="1867952.MTBPR1_10272"/>
<dbReference type="GO" id="GO:0005886">
    <property type="term" value="C:plasma membrane"/>
    <property type="evidence" value="ECO:0007669"/>
    <property type="project" value="UniProtKB-SubCell"/>
</dbReference>
<keyword evidence="16" id="KW-0594">Phospholipid biosynthesis</keyword>
<comment type="similarity">
    <text evidence="5">Belongs to the CDS family.</text>
</comment>
<keyword evidence="17" id="KW-1208">Phospholipid metabolism</keyword>
<dbReference type="GO" id="GO:0004605">
    <property type="term" value="F:phosphatidate cytidylyltransferase activity"/>
    <property type="evidence" value="ECO:0007669"/>
    <property type="project" value="UniProtKB-EC"/>
</dbReference>
<evidence type="ECO:0000256" key="7">
    <source>
        <dbReference type="ARBA" id="ARBA00019373"/>
    </source>
</evidence>
<feature type="transmembrane region" description="Helical" evidence="24">
    <location>
        <begin position="248"/>
        <end position="267"/>
    </location>
</feature>
<dbReference type="GO" id="GO:0016024">
    <property type="term" value="P:CDP-diacylglycerol biosynthetic process"/>
    <property type="evidence" value="ECO:0007669"/>
    <property type="project" value="TreeGrafter"/>
</dbReference>
<evidence type="ECO:0000256" key="8">
    <source>
        <dbReference type="ARBA" id="ARBA00022475"/>
    </source>
</evidence>
<evidence type="ECO:0000313" key="25">
    <source>
        <dbReference type="EMBL" id="SCA55025.1"/>
    </source>
</evidence>
<dbReference type="Pfam" id="PF01148">
    <property type="entry name" value="CTP_transf_1"/>
    <property type="match status" value="1"/>
</dbReference>
<evidence type="ECO:0000256" key="19">
    <source>
        <dbReference type="ARBA" id="ARBA00031825"/>
    </source>
</evidence>
<evidence type="ECO:0000256" key="16">
    <source>
        <dbReference type="ARBA" id="ARBA00023209"/>
    </source>
</evidence>